<proteinExistence type="predicted"/>
<feature type="compositionally biased region" description="Basic and acidic residues" evidence="1">
    <location>
        <begin position="325"/>
        <end position="335"/>
    </location>
</feature>
<sequence>MPLDKTSSDTYDTPDSSPDPYATSSTTTANGLPPYIDFSSLPSGLPILGPLTGYTPARNIAMIQNRFAHMSETIRRPLTESEQTALAYYTAKAFAISSYGPTIGMGAGVYRTYSTRAQFRWPMYGNILSDAPAEGEAQRGFWDGQKMRAGGKEILQGVSSQAKAIILHASRGFAYCLIGCYFVPLLVTSYAATVSAVGEIRDPRLQESNRGVREAVIRDQRERKQRSGEIVKQADAGREGRMPNSPRETDQVRGRRGGSAEVDDASPTGGAMMDMGIDEEQGRLSEAGAMSGVLSDGQMRTAEAKARPQSDQTPANDRAATFQMEKVERQPKDFGSDFDDASPTGGSGAMEGGDGSGGSVWERIRQQSASEPSASSTGRGRGTRGAQQKQQEGSTTTGDSFSFSSSEEERNYAKDEAQREFDERVEKERRGGDFSSDGGRRW</sequence>
<keyword evidence="3" id="KW-1185">Reference proteome</keyword>
<feature type="compositionally biased region" description="Gly residues" evidence="1">
    <location>
        <begin position="345"/>
        <end position="358"/>
    </location>
</feature>
<organism evidence="2 3">
    <name type="scientific">Alectoria fallacina</name>
    <dbReference type="NCBI Taxonomy" id="1903189"/>
    <lineage>
        <taxon>Eukaryota</taxon>
        <taxon>Fungi</taxon>
        <taxon>Dikarya</taxon>
        <taxon>Ascomycota</taxon>
        <taxon>Pezizomycotina</taxon>
        <taxon>Lecanoromycetes</taxon>
        <taxon>OSLEUM clade</taxon>
        <taxon>Lecanoromycetidae</taxon>
        <taxon>Lecanorales</taxon>
        <taxon>Lecanorineae</taxon>
        <taxon>Parmeliaceae</taxon>
        <taxon>Alectoria</taxon>
    </lineage>
</organism>
<protein>
    <submittedName>
        <fullName evidence="2">Uncharacterized protein</fullName>
    </submittedName>
</protein>
<dbReference type="EMBL" id="CAJPDR010000414">
    <property type="protein sequence ID" value="CAF9935661.1"/>
    <property type="molecule type" value="Genomic_DNA"/>
</dbReference>
<evidence type="ECO:0000313" key="3">
    <source>
        <dbReference type="Proteomes" id="UP000664203"/>
    </source>
</evidence>
<feature type="region of interest" description="Disordered" evidence="1">
    <location>
        <begin position="298"/>
        <end position="442"/>
    </location>
</feature>
<dbReference type="Proteomes" id="UP000664203">
    <property type="component" value="Unassembled WGS sequence"/>
</dbReference>
<feature type="compositionally biased region" description="Basic and acidic residues" evidence="1">
    <location>
        <begin position="235"/>
        <end position="253"/>
    </location>
</feature>
<accession>A0A8H3G9X1</accession>
<gene>
    <name evidence="2" type="ORF">ALECFALPRED_006512</name>
</gene>
<dbReference type="OrthoDB" id="4204700at2759"/>
<evidence type="ECO:0000313" key="2">
    <source>
        <dbReference type="EMBL" id="CAF9935661.1"/>
    </source>
</evidence>
<feature type="compositionally biased region" description="Basic and acidic residues" evidence="1">
    <location>
        <begin position="407"/>
        <end position="442"/>
    </location>
</feature>
<name>A0A8H3G9X1_9LECA</name>
<feature type="region of interest" description="Disordered" evidence="1">
    <location>
        <begin position="209"/>
        <end position="275"/>
    </location>
</feature>
<comment type="caution">
    <text evidence="2">The sequence shown here is derived from an EMBL/GenBank/DDBJ whole genome shotgun (WGS) entry which is preliminary data.</text>
</comment>
<feature type="compositionally biased region" description="Basic and acidic residues" evidence="1">
    <location>
        <begin position="209"/>
        <end position="229"/>
    </location>
</feature>
<feature type="region of interest" description="Disordered" evidence="1">
    <location>
        <begin position="1"/>
        <end position="28"/>
    </location>
</feature>
<feature type="compositionally biased region" description="Low complexity" evidence="1">
    <location>
        <begin position="8"/>
        <end position="28"/>
    </location>
</feature>
<feature type="compositionally biased region" description="Low complexity" evidence="1">
    <location>
        <begin position="392"/>
        <end position="405"/>
    </location>
</feature>
<evidence type="ECO:0000256" key="1">
    <source>
        <dbReference type="SAM" id="MobiDB-lite"/>
    </source>
</evidence>
<reference evidence="2" key="1">
    <citation type="submission" date="2021-03" db="EMBL/GenBank/DDBJ databases">
        <authorList>
            <person name="Tagirdzhanova G."/>
        </authorList>
    </citation>
    <scope>NUCLEOTIDE SEQUENCE</scope>
</reference>
<dbReference type="AlphaFoldDB" id="A0A8H3G9X1"/>